<evidence type="ECO:0008006" key="3">
    <source>
        <dbReference type="Google" id="ProtNLM"/>
    </source>
</evidence>
<name>A0A9W6GMI8_9FUSO</name>
<proteinExistence type="predicted"/>
<keyword evidence="2" id="KW-1185">Reference proteome</keyword>
<dbReference type="InterPro" id="IPR036390">
    <property type="entry name" value="WH_DNA-bd_sf"/>
</dbReference>
<evidence type="ECO:0000313" key="1">
    <source>
        <dbReference type="EMBL" id="GLI56564.1"/>
    </source>
</evidence>
<evidence type="ECO:0000313" key="2">
    <source>
        <dbReference type="Proteomes" id="UP001144471"/>
    </source>
</evidence>
<dbReference type="SUPFAM" id="SSF51206">
    <property type="entry name" value="cAMP-binding domain-like"/>
    <property type="match status" value="1"/>
</dbReference>
<dbReference type="Gene3D" id="2.60.120.10">
    <property type="entry name" value="Jelly Rolls"/>
    <property type="match status" value="1"/>
</dbReference>
<dbReference type="AlphaFoldDB" id="A0A9W6GMI8"/>
<comment type="caution">
    <text evidence="1">The sequence shown here is derived from an EMBL/GenBank/DDBJ whole genome shotgun (WGS) entry which is preliminary data.</text>
</comment>
<dbReference type="EMBL" id="BSDY01000009">
    <property type="protein sequence ID" value="GLI56564.1"/>
    <property type="molecule type" value="Genomic_DNA"/>
</dbReference>
<dbReference type="InterPro" id="IPR014710">
    <property type="entry name" value="RmlC-like_jellyroll"/>
</dbReference>
<dbReference type="Proteomes" id="UP001144471">
    <property type="component" value="Unassembled WGS sequence"/>
</dbReference>
<accession>A0A9W6GMI8</accession>
<dbReference type="Gene3D" id="1.10.10.10">
    <property type="entry name" value="Winged helix-like DNA-binding domain superfamily/Winged helix DNA-binding domain"/>
    <property type="match status" value="1"/>
</dbReference>
<dbReference type="InterPro" id="IPR036388">
    <property type="entry name" value="WH-like_DNA-bd_sf"/>
</dbReference>
<gene>
    <name evidence="1" type="ORF">PM10SUCC1_20780</name>
</gene>
<dbReference type="SUPFAM" id="SSF46785">
    <property type="entry name" value="Winged helix' DNA-binding domain"/>
    <property type="match status" value="1"/>
</dbReference>
<dbReference type="RefSeq" id="WP_281835793.1">
    <property type="nucleotide sequence ID" value="NZ_BSDY01000009.1"/>
</dbReference>
<reference evidence="1" key="1">
    <citation type="submission" date="2022-12" db="EMBL/GenBank/DDBJ databases">
        <title>Reference genome sequencing for broad-spectrum identification of bacterial and archaeal isolates by mass spectrometry.</title>
        <authorList>
            <person name="Sekiguchi Y."/>
            <person name="Tourlousse D.M."/>
        </authorList>
    </citation>
    <scope>NUCLEOTIDE SEQUENCE</scope>
    <source>
        <strain evidence="1">10succ1</strain>
    </source>
</reference>
<sequence length="223" mass="25749">MVKAETLSKLNLEELINTPFEDLMEVREVPAGEMVVESDGDKVKACFIYKGSVQVVTYTIEGKGVYTYRGTGDIFRVAQSFADKIKKNIHTDSEYGTDIYPREDSVIVYLPLGKIMEMELENKEEVLKKIILITAEEKLRESSYFMGRLVYSDEEFILKALDKIKTIEASTTKELSRALNMNLRNLQRLLNKLEDMDIITREGGRVSIKDLDKFYEYKEKIEK</sequence>
<dbReference type="InterPro" id="IPR018490">
    <property type="entry name" value="cNMP-bd_dom_sf"/>
</dbReference>
<organism evidence="1 2">
    <name type="scientific">Propionigenium maris DSM 9537</name>
    <dbReference type="NCBI Taxonomy" id="1123000"/>
    <lineage>
        <taxon>Bacteria</taxon>
        <taxon>Fusobacteriati</taxon>
        <taxon>Fusobacteriota</taxon>
        <taxon>Fusobacteriia</taxon>
        <taxon>Fusobacteriales</taxon>
        <taxon>Fusobacteriaceae</taxon>
        <taxon>Propionigenium</taxon>
    </lineage>
</organism>
<protein>
    <recommendedName>
        <fullName evidence="3">cAMP-binding domain of CRP or a regulatory subunit of cAMP-dependent protein kinases</fullName>
    </recommendedName>
</protein>